<dbReference type="RefSeq" id="WP_227180948.1">
    <property type="nucleotide sequence ID" value="NZ_JAJBZT010000005.1"/>
</dbReference>
<accession>A0ABS8D7G3</accession>
<evidence type="ECO:0000256" key="8">
    <source>
        <dbReference type="ARBA" id="ARBA00022741"/>
    </source>
</evidence>
<keyword evidence="14" id="KW-0472">Membrane</keyword>
<keyword evidence="10 13" id="KW-0067">ATP-binding</keyword>
<keyword evidence="6 13" id="KW-0441">Lipid A biosynthesis</keyword>
<dbReference type="InterPro" id="IPR003758">
    <property type="entry name" value="LpxK"/>
</dbReference>
<organism evidence="15 16">
    <name type="scientific">Leeia speluncae</name>
    <dbReference type="NCBI Taxonomy" id="2884804"/>
    <lineage>
        <taxon>Bacteria</taxon>
        <taxon>Pseudomonadati</taxon>
        <taxon>Pseudomonadota</taxon>
        <taxon>Betaproteobacteria</taxon>
        <taxon>Neisseriales</taxon>
        <taxon>Leeiaceae</taxon>
        <taxon>Leeia</taxon>
    </lineage>
</organism>
<evidence type="ECO:0000256" key="7">
    <source>
        <dbReference type="ARBA" id="ARBA00022679"/>
    </source>
</evidence>
<evidence type="ECO:0000256" key="1">
    <source>
        <dbReference type="ARBA" id="ARBA00002274"/>
    </source>
</evidence>
<keyword evidence="14" id="KW-0812">Transmembrane</keyword>
<name>A0ABS8D7G3_9NEIS</name>
<comment type="similarity">
    <text evidence="13">Belongs to the LpxK family.</text>
</comment>
<keyword evidence="14" id="KW-1133">Transmembrane helix</keyword>
<evidence type="ECO:0000313" key="15">
    <source>
        <dbReference type="EMBL" id="MCB6184145.1"/>
    </source>
</evidence>
<dbReference type="Pfam" id="PF02606">
    <property type="entry name" value="LpxK"/>
    <property type="match status" value="1"/>
</dbReference>
<dbReference type="NCBIfam" id="TIGR00682">
    <property type="entry name" value="lpxK"/>
    <property type="match status" value="1"/>
</dbReference>
<comment type="function">
    <text evidence="1 13">Transfers the gamma-phosphate of ATP to the 4'-position of a tetraacyldisaccharide 1-phosphate intermediate (termed DS-1-P) to form tetraacyldisaccharide 1,4'-bis-phosphate (lipid IVA).</text>
</comment>
<evidence type="ECO:0000256" key="10">
    <source>
        <dbReference type="ARBA" id="ARBA00022840"/>
    </source>
</evidence>
<sequence>MSHWLENEWRRPTWRRFFLWPISALFGVLVRLRYALYRMGWLASEALPVPVVVIGNIHVGGSGKTPLTIHLANALSAKGWRPGIVSRGYGRESDEVCAVTVDSNVKAVGDEPLLMARSLQSVPIWVGRDRVAAARALLAAHPKVNVLLCDDGLQHYRLARSVSLCVMDGTREQTRCMLPAGPLREPWGRLKHIDAVVWNTHRNDQVLPSGVSSYLMTLVPGGFWQVSHPQKEVTAAELKDKSLHAVAGIGHPARFEKTLKELGLLVAVKPYPDHYAYQAKDFESVDADAVLMTEKDAVKCFSLNNDKLWALRIQADVSPELVAFVESRLKHGC</sequence>
<feature type="transmembrane region" description="Helical" evidence="14">
    <location>
        <begin position="17"/>
        <end position="34"/>
    </location>
</feature>
<protein>
    <recommendedName>
        <fullName evidence="4 13">Tetraacyldisaccharide 4'-kinase</fullName>
        <ecNumber evidence="3 13">2.7.1.130</ecNumber>
    </recommendedName>
    <alternativeName>
        <fullName evidence="12 13">Lipid A 4'-kinase</fullName>
    </alternativeName>
</protein>
<evidence type="ECO:0000256" key="14">
    <source>
        <dbReference type="SAM" id="Phobius"/>
    </source>
</evidence>
<dbReference type="SUPFAM" id="SSF52540">
    <property type="entry name" value="P-loop containing nucleoside triphosphate hydrolases"/>
    <property type="match status" value="1"/>
</dbReference>
<comment type="catalytic activity">
    <reaction evidence="13">
        <text>a lipid A disaccharide + ATP = a lipid IVA + ADP + H(+)</text>
        <dbReference type="Rhea" id="RHEA:67840"/>
        <dbReference type="ChEBI" id="CHEBI:15378"/>
        <dbReference type="ChEBI" id="CHEBI:30616"/>
        <dbReference type="ChEBI" id="CHEBI:176343"/>
        <dbReference type="ChEBI" id="CHEBI:176425"/>
        <dbReference type="ChEBI" id="CHEBI:456216"/>
        <dbReference type="EC" id="2.7.1.130"/>
    </reaction>
</comment>
<evidence type="ECO:0000256" key="11">
    <source>
        <dbReference type="ARBA" id="ARBA00023098"/>
    </source>
</evidence>
<comment type="pathway">
    <text evidence="2 13">Glycolipid biosynthesis; lipid IV(A) biosynthesis; lipid IV(A) from (3R)-3-hydroxytetradecanoyl-[acyl-carrier-protein] and UDP-N-acetyl-alpha-D-glucosamine: step 6/6.</text>
</comment>
<evidence type="ECO:0000256" key="4">
    <source>
        <dbReference type="ARBA" id="ARBA00016436"/>
    </source>
</evidence>
<evidence type="ECO:0000256" key="5">
    <source>
        <dbReference type="ARBA" id="ARBA00022516"/>
    </source>
</evidence>
<evidence type="ECO:0000313" key="16">
    <source>
        <dbReference type="Proteomes" id="UP001165395"/>
    </source>
</evidence>
<keyword evidence="5 13" id="KW-0444">Lipid biosynthesis</keyword>
<dbReference type="GO" id="GO:0009029">
    <property type="term" value="F:lipid-A 4'-kinase activity"/>
    <property type="evidence" value="ECO:0007669"/>
    <property type="project" value="UniProtKB-EC"/>
</dbReference>
<evidence type="ECO:0000256" key="2">
    <source>
        <dbReference type="ARBA" id="ARBA00004870"/>
    </source>
</evidence>
<dbReference type="HAMAP" id="MF_00409">
    <property type="entry name" value="LpxK"/>
    <property type="match status" value="1"/>
</dbReference>
<dbReference type="InterPro" id="IPR027417">
    <property type="entry name" value="P-loop_NTPase"/>
</dbReference>
<evidence type="ECO:0000256" key="6">
    <source>
        <dbReference type="ARBA" id="ARBA00022556"/>
    </source>
</evidence>
<evidence type="ECO:0000256" key="12">
    <source>
        <dbReference type="ARBA" id="ARBA00029757"/>
    </source>
</evidence>
<dbReference type="PANTHER" id="PTHR42724">
    <property type="entry name" value="TETRAACYLDISACCHARIDE 4'-KINASE"/>
    <property type="match status" value="1"/>
</dbReference>
<proteinExistence type="inferred from homology"/>
<dbReference type="EMBL" id="JAJBZT010000005">
    <property type="protein sequence ID" value="MCB6184145.1"/>
    <property type="molecule type" value="Genomic_DNA"/>
</dbReference>
<comment type="caution">
    <text evidence="15">The sequence shown here is derived from an EMBL/GenBank/DDBJ whole genome shotgun (WGS) entry which is preliminary data.</text>
</comment>
<keyword evidence="11 13" id="KW-0443">Lipid metabolism</keyword>
<keyword evidence="16" id="KW-1185">Reference proteome</keyword>
<keyword evidence="8 13" id="KW-0547">Nucleotide-binding</keyword>
<dbReference type="EC" id="2.7.1.130" evidence="3 13"/>
<evidence type="ECO:0000256" key="13">
    <source>
        <dbReference type="HAMAP-Rule" id="MF_00409"/>
    </source>
</evidence>
<feature type="binding site" evidence="13">
    <location>
        <begin position="58"/>
        <end position="65"/>
    </location>
    <ligand>
        <name>ATP</name>
        <dbReference type="ChEBI" id="CHEBI:30616"/>
    </ligand>
</feature>
<keyword evidence="9 13" id="KW-0418">Kinase</keyword>
<reference evidence="15" key="1">
    <citation type="submission" date="2021-10" db="EMBL/GenBank/DDBJ databases">
        <title>The complete genome sequence of Leeia sp. TBRC 13508.</title>
        <authorList>
            <person name="Charoenyingcharoen P."/>
            <person name="Yukphan P."/>
        </authorList>
    </citation>
    <scope>NUCLEOTIDE SEQUENCE</scope>
    <source>
        <strain evidence="15">TBRC 13508</strain>
    </source>
</reference>
<dbReference type="PANTHER" id="PTHR42724:SF1">
    <property type="entry name" value="TETRAACYLDISACCHARIDE 4'-KINASE, MITOCHONDRIAL-RELATED"/>
    <property type="match status" value="1"/>
</dbReference>
<evidence type="ECO:0000256" key="3">
    <source>
        <dbReference type="ARBA" id="ARBA00012071"/>
    </source>
</evidence>
<dbReference type="Proteomes" id="UP001165395">
    <property type="component" value="Unassembled WGS sequence"/>
</dbReference>
<gene>
    <name evidence="13 15" type="primary">lpxK</name>
    <name evidence="15" type="ORF">LIN78_11365</name>
</gene>
<evidence type="ECO:0000256" key="9">
    <source>
        <dbReference type="ARBA" id="ARBA00022777"/>
    </source>
</evidence>
<keyword evidence="7 13" id="KW-0808">Transferase</keyword>